<feature type="active site" description="Proton donor" evidence="3">
    <location>
        <position position="98"/>
    </location>
</feature>
<protein>
    <submittedName>
        <fullName evidence="5">Ribose 5-phosphate isomerase B</fullName>
        <ecNumber evidence="5">5.3.1.6</ecNumber>
    </submittedName>
</protein>
<dbReference type="Pfam" id="PF02502">
    <property type="entry name" value="LacAB_rpiB"/>
    <property type="match status" value="1"/>
</dbReference>
<feature type="binding site" evidence="4">
    <location>
        <position position="136"/>
    </location>
    <ligand>
        <name>D-ribulose 5-phosphate</name>
        <dbReference type="ChEBI" id="CHEBI:58121"/>
    </ligand>
</feature>
<sequence>MQIAIGSDHAGYELKNEITKHLEESGYAVQDCGTYSKESCDYPVYGRAVAHKVVHGQCELGIVICGTGVGISLAANKVTGIRAVVCSEPYTAKMARMHNDANILAFGARVVGIDMAKMIVDTWLASTFEGERHAKRIAMIEEDEQKS</sequence>
<dbReference type="PANTHER" id="PTHR43732">
    <property type="entry name" value="RIBOSE 5-PHOSPHATE ISOMERASE-RELATED"/>
    <property type="match status" value="1"/>
</dbReference>
<dbReference type="Gene3D" id="3.40.1400.10">
    <property type="entry name" value="Sugar-phosphate isomerase, RpiB/LacA/LacB"/>
    <property type="match status" value="1"/>
</dbReference>
<gene>
    <name evidence="5" type="primary">rpiB</name>
    <name evidence="5" type="ORF">HCT48_07240</name>
</gene>
<organism evidence="5 6">
    <name type="scientific">Entomospira culicis</name>
    <dbReference type="NCBI Taxonomy" id="2719989"/>
    <lineage>
        <taxon>Bacteria</taxon>
        <taxon>Pseudomonadati</taxon>
        <taxon>Spirochaetota</taxon>
        <taxon>Spirochaetia</taxon>
        <taxon>Spirochaetales</taxon>
        <taxon>Spirochaetaceae</taxon>
        <taxon>Entomospira</taxon>
    </lineage>
</organism>
<dbReference type="NCBIfam" id="TIGR00689">
    <property type="entry name" value="rpiB_lacA_lacB"/>
    <property type="match status" value="1"/>
</dbReference>
<dbReference type="GO" id="GO:0005975">
    <property type="term" value="P:carbohydrate metabolic process"/>
    <property type="evidence" value="ECO:0007669"/>
    <property type="project" value="InterPro"/>
</dbReference>
<dbReference type="InterPro" id="IPR036569">
    <property type="entry name" value="RpiB_LacA_LacB_sf"/>
</dbReference>
<dbReference type="RefSeq" id="WP_167696066.1">
    <property type="nucleotide sequence ID" value="NZ_CP118181.1"/>
</dbReference>
<dbReference type="InterPro" id="IPR051812">
    <property type="entry name" value="SPI_LacAB/RpiB"/>
</dbReference>
<dbReference type="NCBIfam" id="TIGR01120">
    <property type="entry name" value="rpiB"/>
    <property type="match status" value="1"/>
</dbReference>
<dbReference type="EMBL" id="JAATLM010000001">
    <property type="protein sequence ID" value="NIZ69999.1"/>
    <property type="molecule type" value="Genomic_DNA"/>
</dbReference>
<evidence type="ECO:0000256" key="3">
    <source>
        <dbReference type="PIRSR" id="PIRSR005384-1"/>
    </source>
</evidence>
<dbReference type="InterPro" id="IPR004785">
    <property type="entry name" value="RpiB"/>
</dbReference>
<reference evidence="5" key="1">
    <citation type="submission" date="2020-03" db="EMBL/GenBank/DDBJ databases">
        <title>Spirochaetal bacteria isolated from arthropods constitute a novel genus Entomospira genus novum within the order Spirochaetales.</title>
        <authorList>
            <person name="Grana-Miraglia L."/>
            <person name="Sikutova S."/>
            <person name="Fingerle V."/>
            <person name="Sing A."/>
            <person name="Castillo-Ramirez S."/>
            <person name="Margos G."/>
            <person name="Rudolf I."/>
        </authorList>
    </citation>
    <scope>NUCLEOTIDE SEQUENCE</scope>
    <source>
        <strain evidence="5">BR149</strain>
    </source>
</reference>
<dbReference type="AlphaFoldDB" id="A0A968GGC1"/>
<comment type="caution">
    <text evidence="5">The sequence shown here is derived from an EMBL/GenBank/DDBJ whole genome shotgun (WGS) entry which is preliminary data.</text>
</comment>
<proteinExistence type="inferred from homology"/>
<name>A0A968GGC1_9SPIO</name>
<feature type="binding site" evidence="4">
    <location>
        <position position="109"/>
    </location>
    <ligand>
        <name>D-ribulose 5-phosphate</name>
        <dbReference type="ChEBI" id="CHEBI:58121"/>
    </ligand>
</feature>
<evidence type="ECO:0000256" key="1">
    <source>
        <dbReference type="ARBA" id="ARBA00008754"/>
    </source>
</evidence>
<keyword evidence="6" id="KW-1185">Reference proteome</keyword>
<feature type="binding site" evidence="4">
    <location>
        <begin position="8"/>
        <end position="9"/>
    </location>
    <ligand>
        <name>D-ribulose 5-phosphate</name>
        <dbReference type="ChEBI" id="CHEBI:58121"/>
    </ligand>
</feature>
<feature type="binding site" evidence="4">
    <location>
        <position position="99"/>
    </location>
    <ligand>
        <name>D-ribulose 5-phosphate</name>
        <dbReference type="ChEBI" id="CHEBI:58121"/>
    </ligand>
</feature>
<evidence type="ECO:0000313" key="5">
    <source>
        <dbReference type="EMBL" id="NIZ69999.1"/>
    </source>
</evidence>
<keyword evidence="2 5" id="KW-0413">Isomerase</keyword>
<dbReference type="PIRSF" id="PIRSF005384">
    <property type="entry name" value="RpiB_LacA_B"/>
    <property type="match status" value="1"/>
</dbReference>
<dbReference type="InterPro" id="IPR003500">
    <property type="entry name" value="RpiB_LacA_LacB"/>
</dbReference>
<dbReference type="GO" id="GO:0004751">
    <property type="term" value="F:ribose-5-phosphate isomerase activity"/>
    <property type="evidence" value="ECO:0007669"/>
    <property type="project" value="UniProtKB-EC"/>
</dbReference>
<dbReference type="NCBIfam" id="NF004051">
    <property type="entry name" value="PRK05571.1"/>
    <property type="match status" value="1"/>
</dbReference>
<dbReference type="SUPFAM" id="SSF89623">
    <property type="entry name" value="Ribose/Galactose isomerase RpiB/AlsB"/>
    <property type="match status" value="1"/>
</dbReference>
<feature type="active site" description="Proton acceptor" evidence="3">
    <location>
        <position position="65"/>
    </location>
</feature>
<evidence type="ECO:0000256" key="4">
    <source>
        <dbReference type="PIRSR" id="PIRSR005384-2"/>
    </source>
</evidence>
<dbReference type="Proteomes" id="UP000778951">
    <property type="component" value="Unassembled WGS sequence"/>
</dbReference>
<feature type="binding site" evidence="4">
    <location>
        <position position="132"/>
    </location>
    <ligand>
        <name>D-ribulose 5-phosphate</name>
        <dbReference type="ChEBI" id="CHEBI:58121"/>
    </ligand>
</feature>
<accession>A0A968GGC1</accession>
<evidence type="ECO:0000256" key="2">
    <source>
        <dbReference type="ARBA" id="ARBA00023235"/>
    </source>
</evidence>
<feature type="binding site" evidence="4">
    <location>
        <begin position="66"/>
        <end position="70"/>
    </location>
    <ligand>
        <name>D-ribulose 5-phosphate</name>
        <dbReference type="ChEBI" id="CHEBI:58121"/>
    </ligand>
</feature>
<evidence type="ECO:0000313" key="6">
    <source>
        <dbReference type="Proteomes" id="UP000778951"/>
    </source>
</evidence>
<comment type="similarity">
    <text evidence="1">Belongs to the LacAB/RpiB family.</text>
</comment>
<dbReference type="EC" id="5.3.1.6" evidence="5"/>
<dbReference type="PANTHER" id="PTHR43732:SF1">
    <property type="entry name" value="RIBOSE 5-PHOSPHATE ISOMERASE"/>
    <property type="match status" value="1"/>
</dbReference>